<dbReference type="GO" id="GO:0032259">
    <property type="term" value="P:methylation"/>
    <property type="evidence" value="ECO:0007669"/>
    <property type="project" value="UniProtKB-KW"/>
</dbReference>
<sequence>MSPKIEQFEKYSDAYDSWFENNPDFYEAELETVRQMLPENATEGVEIGVGSGKFAEPLGIRVGVEPSDKMASKAIDRGIEVCRGVAEALPFSGSRFDFVLMVTTICFVDDVLKSFKEAFRVLKPSGFIIVGFVDKQSKLGKEYARKKNESKFYSNAEFFSVQEVVDYLETAGFRTVKIRQTLIPGELPGVIQNGFGSGAFVVIKGRKIKKIP</sequence>
<dbReference type="Proteomes" id="UP000246278">
    <property type="component" value="Unassembled WGS sequence"/>
</dbReference>
<evidence type="ECO:0000313" key="2">
    <source>
        <dbReference type="EMBL" id="PWW83305.1"/>
    </source>
</evidence>
<dbReference type="InterPro" id="IPR013216">
    <property type="entry name" value="Methyltransf_11"/>
</dbReference>
<organism evidence="2 3">
    <name type="scientific">Prosthecochloris marina</name>
    <dbReference type="NCBI Taxonomy" id="2017681"/>
    <lineage>
        <taxon>Bacteria</taxon>
        <taxon>Pseudomonadati</taxon>
        <taxon>Chlorobiota</taxon>
        <taxon>Chlorobiia</taxon>
        <taxon>Chlorobiales</taxon>
        <taxon>Chlorobiaceae</taxon>
        <taxon>Prosthecochloris</taxon>
    </lineage>
</organism>
<evidence type="ECO:0000313" key="3">
    <source>
        <dbReference type="Proteomes" id="UP000246278"/>
    </source>
</evidence>
<proteinExistence type="predicted"/>
<dbReference type="EMBL" id="PDNZ01000001">
    <property type="protein sequence ID" value="PWW83305.1"/>
    <property type="molecule type" value="Genomic_DNA"/>
</dbReference>
<accession>A0A317T9P2</accession>
<protein>
    <submittedName>
        <fullName evidence="2">SAM-dependent methyltransferase</fullName>
    </submittedName>
</protein>
<dbReference type="InterPro" id="IPR029063">
    <property type="entry name" value="SAM-dependent_MTases_sf"/>
</dbReference>
<dbReference type="SUPFAM" id="SSF53335">
    <property type="entry name" value="S-adenosyl-L-methionine-dependent methyltransferases"/>
    <property type="match status" value="1"/>
</dbReference>
<dbReference type="Pfam" id="PF08241">
    <property type="entry name" value="Methyltransf_11"/>
    <property type="match status" value="1"/>
</dbReference>
<keyword evidence="2" id="KW-0489">Methyltransferase</keyword>
<evidence type="ECO:0000259" key="1">
    <source>
        <dbReference type="Pfam" id="PF08241"/>
    </source>
</evidence>
<keyword evidence="3" id="KW-1185">Reference proteome</keyword>
<dbReference type="PANTHER" id="PTHR42912">
    <property type="entry name" value="METHYLTRANSFERASE"/>
    <property type="match status" value="1"/>
</dbReference>
<keyword evidence="2" id="KW-0808">Transferase</keyword>
<dbReference type="Gene3D" id="3.40.50.150">
    <property type="entry name" value="Vaccinia Virus protein VP39"/>
    <property type="match status" value="1"/>
</dbReference>
<dbReference type="RefSeq" id="WP_110022185.1">
    <property type="nucleotide sequence ID" value="NZ_PDNZ01000001.1"/>
</dbReference>
<dbReference type="OrthoDB" id="9795634at2"/>
<comment type="caution">
    <text evidence="2">The sequence shown here is derived from an EMBL/GenBank/DDBJ whole genome shotgun (WGS) entry which is preliminary data.</text>
</comment>
<dbReference type="PANTHER" id="PTHR42912:SF80">
    <property type="entry name" value="METHYLTRANSFERASE DOMAIN-CONTAINING PROTEIN"/>
    <property type="match status" value="1"/>
</dbReference>
<gene>
    <name evidence="2" type="ORF">CR164_01765</name>
</gene>
<feature type="domain" description="Methyltransferase type 11" evidence="1">
    <location>
        <begin position="45"/>
        <end position="130"/>
    </location>
</feature>
<dbReference type="GO" id="GO:0008757">
    <property type="term" value="F:S-adenosylmethionine-dependent methyltransferase activity"/>
    <property type="evidence" value="ECO:0007669"/>
    <property type="project" value="InterPro"/>
</dbReference>
<reference evidence="3" key="1">
    <citation type="submission" date="2017-10" db="EMBL/GenBank/DDBJ databases">
        <authorList>
            <person name="Gaisin V.A."/>
            <person name="Rysina M.S."/>
            <person name="Grouzdev D.S."/>
        </authorList>
    </citation>
    <scope>NUCLEOTIDE SEQUENCE [LARGE SCALE GENOMIC DNA]</scope>
    <source>
        <strain evidence="3">V1</strain>
    </source>
</reference>
<dbReference type="AlphaFoldDB" id="A0A317T9P2"/>
<name>A0A317T9P2_9CHLB</name>
<dbReference type="InterPro" id="IPR050508">
    <property type="entry name" value="Methyltransf_Superfamily"/>
</dbReference>
<dbReference type="CDD" id="cd02440">
    <property type="entry name" value="AdoMet_MTases"/>
    <property type="match status" value="1"/>
</dbReference>